<keyword evidence="3" id="KW-0808">Transferase</keyword>
<feature type="transmembrane region" description="Helical" evidence="1">
    <location>
        <begin position="21"/>
        <end position="38"/>
    </location>
</feature>
<dbReference type="InterPro" id="IPR006598">
    <property type="entry name" value="CAP10"/>
</dbReference>
<dbReference type="PANTHER" id="PTHR12203">
    <property type="entry name" value="KDEL LYS-ASP-GLU-LEU CONTAINING - RELATED"/>
    <property type="match status" value="1"/>
</dbReference>
<keyword evidence="1" id="KW-0472">Membrane</keyword>
<evidence type="ECO:0000313" key="4">
    <source>
        <dbReference type="Proteomes" id="UP000285405"/>
    </source>
</evidence>
<dbReference type="AlphaFoldDB" id="A0A420I8K2"/>
<name>A0A420I8K2_9PEZI</name>
<accession>A0A420I8K2</accession>
<comment type="caution">
    <text evidence="3">The sequence shown here is derived from an EMBL/GenBank/DDBJ whole genome shotgun (WGS) entry which is preliminary data.</text>
</comment>
<proteinExistence type="predicted"/>
<feature type="domain" description="Glycosyl transferase CAP10" evidence="2">
    <location>
        <begin position="316"/>
        <end position="623"/>
    </location>
</feature>
<reference evidence="3 4" key="1">
    <citation type="journal article" date="2018" name="BMC Genomics">
        <title>Comparative genome analyses reveal sequence features reflecting distinct modes of host-adaptation between dicot and monocot powdery mildew.</title>
        <authorList>
            <person name="Wu Y."/>
            <person name="Ma X."/>
            <person name="Pan Z."/>
            <person name="Kale S.D."/>
            <person name="Song Y."/>
            <person name="King H."/>
            <person name="Zhang Q."/>
            <person name="Presley C."/>
            <person name="Deng X."/>
            <person name="Wei C.I."/>
            <person name="Xiao S."/>
        </authorList>
    </citation>
    <scope>NUCLEOTIDE SEQUENCE [LARGE SCALE GENOMIC DNA]</scope>
    <source>
        <strain evidence="3">UCSC1</strain>
    </source>
</reference>
<dbReference type="Pfam" id="PF05686">
    <property type="entry name" value="Glyco_transf_90"/>
    <property type="match status" value="1"/>
</dbReference>
<dbReference type="GO" id="GO:0016740">
    <property type="term" value="F:transferase activity"/>
    <property type="evidence" value="ECO:0007669"/>
    <property type="project" value="UniProtKB-KW"/>
</dbReference>
<gene>
    <name evidence="3" type="ORF">GcC1_113008</name>
</gene>
<evidence type="ECO:0000313" key="3">
    <source>
        <dbReference type="EMBL" id="RKF66009.1"/>
    </source>
</evidence>
<dbReference type="PANTHER" id="PTHR12203:SF22">
    <property type="entry name" value="CAPSULE ASSOCIATED PROTEIN"/>
    <property type="match status" value="1"/>
</dbReference>
<dbReference type="SMART" id="SM00672">
    <property type="entry name" value="CAP10"/>
    <property type="match status" value="1"/>
</dbReference>
<protein>
    <submittedName>
        <fullName evidence="3">Beta-1,2-xylosyltransferase 1</fullName>
    </submittedName>
</protein>
<sequence length="634" mass="73586">MITLPSMTLVSALSFRRIPVILRYLILAAGLLTIFIYIKNLAHSVKRQSSDNTSFNQPPFRWTITNPKVSPHPIDELIEDAENKFQNLIAKRSHDLKTTAAEYRKRRGRHPPPGFDKWYTFAKANHAVIVEDFFDQIYHDLAPFWGIKPSVMRERAVSFEMTINIRNHKASAESNWFWTQIWLDLVKTIQHLLPDMDIALNAMDEPRIVVPWEKVNEYMNVERTKRRMPPAESIISDFGSLKAPEKKKQDNVVWESRGNGSYWPIAIRGCHPDSPARNSVVLTNFDHSPIISLENTIPHSYKGFVHNYSGSADFCNQPDLQALHGMMIKPLTVSSTQDFFPMFGGSKLRTNNEILLPAPIYWSNDERYLGGINHGVPWEQKIDYAIWRGVATGGRNQPDNWKGFQRHRFVAMTNGSKISSAEHWRIIPENWVLPSSQHGLAAQAEARLGEWTNEWSDTGFVDLRCDTQEDFQTQEDLDSEEYCTCYYTSPYFSILPGMMMEDQFYRKYLPDIDGNSFSGRYRGFLLSTSLPIKATMFHEWHDSRLVPWKHFVPMDNRFMDFWGIMQYFLGYEGINFQIHGHDEQAKRIAMDGQSWANKVLRTEDMQIYVLRLLLEYARLSDDRRDSMGWVGDLT</sequence>
<evidence type="ECO:0000256" key="1">
    <source>
        <dbReference type="SAM" id="Phobius"/>
    </source>
</evidence>
<dbReference type="EMBL" id="MCBR01011316">
    <property type="protein sequence ID" value="RKF66009.1"/>
    <property type="molecule type" value="Genomic_DNA"/>
</dbReference>
<organism evidence="3 4">
    <name type="scientific">Golovinomyces cichoracearum</name>
    <dbReference type="NCBI Taxonomy" id="62708"/>
    <lineage>
        <taxon>Eukaryota</taxon>
        <taxon>Fungi</taxon>
        <taxon>Dikarya</taxon>
        <taxon>Ascomycota</taxon>
        <taxon>Pezizomycotina</taxon>
        <taxon>Leotiomycetes</taxon>
        <taxon>Erysiphales</taxon>
        <taxon>Erysiphaceae</taxon>
        <taxon>Golovinomyces</taxon>
    </lineage>
</organism>
<dbReference type="Proteomes" id="UP000285405">
    <property type="component" value="Unassembled WGS sequence"/>
</dbReference>
<dbReference type="InterPro" id="IPR051091">
    <property type="entry name" value="O-Glucosyltr/Glycosyltrsf_90"/>
</dbReference>
<dbReference type="OrthoDB" id="541052at2759"/>
<evidence type="ECO:0000259" key="2">
    <source>
        <dbReference type="SMART" id="SM00672"/>
    </source>
</evidence>
<keyword evidence="1" id="KW-1133">Transmembrane helix</keyword>
<keyword evidence="1" id="KW-0812">Transmembrane</keyword>